<reference evidence="3" key="2">
    <citation type="journal article" date="2021" name="PeerJ">
        <title>Extensive microbial diversity within the chicken gut microbiome revealed by metagenomics and culture.</title>
        <authorList>
            <person name="Gilroy R."/>
            <person name="Ravi A."/>
            <person name="Getino M."/>
            <person name="Pursley I."/>
            <person name="Horton D.L."/>
            <person name="Alikhan N.F."/>
            <person name="Baker D."/>
            <person name="Gharbi K."/>
            <person name="Hall N."/>
            <person name="Watson M."/>
            <person name="Adriaenssens E.M."/>
            <person name="Foster-Nyarko E."/>
            <person name="Jarju S."/>
            <person name="Secka A."/>
            <person name="Antonio M."/>
            <person name="Oren A."/>
            <person name="Chaudhuri R.R."/>
            <person name="La Ragione R."/>
            <person name="Hildebrand F."/>
            <person name="Pallen M.J."/>
        </authorList>
    </citation>
    <scope>NUCLEOTIDE SEQUENCE</scope>
    <source>
        <strain evidence="3">B1-20833</strain>
    </source>
</reference>
<comment type="caution">
    <text evidence="3">The sequence shown here is derived from an EMBL/GenBank/DDBJ whole genome shotgun (WGS) entry which is preliminary data.</text>
</comment>
<feature type="domain" description="DUF6819" evidence="2">
    <location>
        <begin position="488"/>
        <end position="659"/>
    </location>
</feature>
<evidence type="ECO:0000313" key="4">
    <source>
        <dbReference type="Proteomes" id="UP000823661"/>
    </source>
</evidence>
<evidence type="ECO:0000313" key="3">
    <source>
        <dbReference type="EMBL" id="MBO8451965.1"/>
    </source>
</evidence>
<name>A0A9D9HF73_9BACT</name>
<sequence>MTGYRLLTPDEIARLKSQMCTASDWTTIEVAEDFNPENVFYARFSGNIRLGSFNKEFTLAGGMKKHSGLYHVTLHNVTVGNDCCIENVKNYIANYEIGSGTFIENVDIILTDGTSTFGNGVEVSVLNETGGREVLIYDRLSAQQAYIMALYRHRPGLIASLKELIGKYVASVTSGTGRIGSDVMIADAGYIKNVRIGDCCKIEGTARLKNGSINSNADAPVHIGVGVIGDDFIISSGSSVEDGVTFSRCFIGQACRLGHTYSASDSLFFSNCQGENGEACAIFAGPYTVTHHKSTLLIAGMFSFMNAGSGSNQSNHMYKLGPIHQGIMERGAKTSSDSYLLWPAKIGAFSLVMGRHVSHLDTSNMPFSYLIEQQGTSFIFPGVNLKSVGTIRDAKKWPRRDGRKDPDMLDCINYNLLSPFTVQKMFKAVGILEGIVAASGDMSDKYSYMGAKIRSSSLRNGLKYYNIAINKFLGNSVIKRLEGIDFTSDEQIRERLRPDTLTGKGDWVDVSGMIAPKSEVESLMDDIEQGRVTDVAQMHSRFLDMHSHYYDYEWAWAYDRISLFYGISPEKITAADVIDIVEQWKNAVVGLDRMVYEDAKKEFSLSAMTSFGADGDVDTRNLDFAEVRGGQFESNPFVMETLDHIRRKTELGDELISRLRKIS</sequence>
<dbReference type="Pfam" id="PF20683">
    <property type="entry name" value="DUF6819"/>
    <property type="match status" value="1"/>
</dbReference>
<dbReference type="AlphaFoldDB" id="A0A9D9HF73"/>
<dbReference type="Pfam" id="PF16314">
    <property type="entry name" value="DUF4954"/>
    <property type="match status" value="1"/>
</dbReference>
<reference evidence="3" key="1">
    <citation type="submission" date="2020-10" db="EMBL/GenBank/DDBJ databases">
        <authorList>
            <person name="Gilroy R."/>
        </authorList>
    </citation>
    <scope>NUCLEOTIDE SEQUENCE</scope>
    <source>
        <strain evidence="3">B1-20833</strain>
    </source>
</reference>
<dbReference type="InterPro" id="IPR011004">
    <property type="entry name" value="Trimer_LpxA-like_sf"/>
</dbReference>
<dbReference type="SUPFAM" id="SSF51161">
    <property type="entry name" value="Trimeric LpxA-like enzymes"/>
    <property type="match status" value="1"/>
</dbReference>
<evidence type="ECO:0000259" key="1">
    <source>
        <dbReference type="Pfam" id="PF16314"/>
    </source>
</evidence>
<dbReference type="EMBL" id="JADIMI010000034">
    <property type="protein sequence ID" value="MBO8451965.1"/>
    <property type="molecule type" value="Genomic_DNA"/>
</dbReference>
<proteinExistence type="predicted"/>
<dbReference type="InterPro" id="IPR032533">
    <property type="entry name" value="DUF4954"/>
</dbReference>
<dbReference type="InterPro" id="IPR049208">
    <property type="entry name" value="DUF6819"/>
</dbReference>
<gene>
    <name evidence="3" type="ORF">IAC06_03660</name>
</gene>
<accession>A0A9D9HF73</accession>
<organism evidence="3 4">
    <name type="scientific">Candidatus Cryptobacteroides intestinavium</name>
    <dbReference type="NCBI Taxonomy" id="2840766"/>
    <lineage>
        <taxon>Bacteria</taxon>
        <taxon>Pseudomonadati</taxon>
        <taxon>Bacteroidota</taxon>
        <taxon>Bacteroidia</taxon>
        <taxon>Bacteroidales</taxon>
        <taxon>Candidatus Cryptobacteroides</taxon>
    </lineage>
</organism>
<evidence type="ECO:0000259" key="2">
    <source>
        <dbReference type="Pfam" id="PF20683"/>
    </source>
</evidence>
<protein>
    <submittedName>
        <fullName evidence="3">DUF4954 family protein</fullName>
    </submittedName>
</protein>
<feature type="domain" description="DUF4954" evidence="1">
    <location>
        <begin position="4"/>
        <end position="434"/>
    </location>
</feature>
<dbReference type="Gene3D" id="2.160.10.10">
    <property type="entry name" value="Hexapeptide repeat proteins"/>
    <property type="match status" value="1"/>
</dbReference>
<dbReference type="Proteomes" id="UP000823661">
    <property type="component" value="Unassembled WGS sequence"/>
</dbReference>